<keyword evidence="3" id="KW-1185">Reference proteome</keyword>
<feature type="compositionally biased region" description="Polar residues" evidence="1">
    <location>
        <begin position="145"/>
        <end position="157"/>
    </location>
</feature>
<feature type="compositionally biased region" description="Polar residues" evidence="1">
    <location>
        <begin position="128"/>
        <end position="137"/>
    </location>
</feature>
<feature type="region of interest" description="Disordered" evidence="1">
    <location>
        <begin position="128"/>
        <end position="244"/>
    </location>
</feature>
<dbReference type="EMBL" id="LVCJ01000111">
    <property type="protein sequence ID" value="OAL25599.1"/>
    <property type="molecule type" value="Genomic_DNA"/>
</dbReference>
<gene>
    <name evidence="2" type="ORF">AYO20_10440</name>
</gene>
<dbReference type="Proteomes" id="UP000185904">
    <property type="component" value="Unassembled WGS sequence"/>
</dbReference>
<name>A0A178C6L8_9EURO</name>
<evidence type="ECO:0000313" key="2">
    <source>
        <dbReference type="EMBL" id="OAL25599.1"/>
    </source>
</evidence>
<feature type="compositionally biased region" description="Basic and acidic residues" evidence="1">
    <location>
        <begin position="167"/>
        <end position="183"/>
    </location>
</feature>
<dbReference type="AlphaFoldDB" id="A0A178C6L8"/>
<comment type="caution">
    <text evidence="2">The sequence shown here is derived from an EMBL/GenBank/DDBJ whole genome shotgun (WGS) entry which is preliminary data.</text>
</comment>
<feature type="compositionally biased region" description="Polar residues" evidence="1">
    <location>
        <begin position="234"/>
        <end position="244"/>
    </location>
</feature>
<feature type="compositionally biased region" description="Polar residues" evidence="1">
    <location>
        <begin position="194"/>
        <end position="203"/>
    </location>
</feature>
<feature type="region of interest" description="Disordered" evidence="1">
    <location>
        <begin position="1"/>
        <end position="93"/>
    </location>
</feature>
<accession>A0A178C6L8</accession>
<feature type="compositionally biased region" description="Basic residues" evidence="1">
    <location>
        <begin position="210"/>
        <end position="221"/>
    </location>
</feature>
<proteinExistence type="predicted"/>
<dbReference type="GeneID" id="34593829"/>
<dbReference type="OrthoDB" id="5397330at2759"/>
<feature type="compositionally biased region" description="Polar residues" evidence="1">
    <location>
        <begin position="84"/>
        <end position="93"/>
    </location>
</feature>
<evidence type="ECO:0000256" key="1">
    <source>
        <dbReference type="SAM" id="MobiDB-lite"/>
    </source>
</evidence>
<protein>
    <submittedName>
        <fullName evidence="2">Uncharacterized protein</fullName>
    </submittedName>
</protein>
<sequence>MPPFRMPFTSKRPTAPIETNDENIRPNSFDGNVKSPYSRDKPSLALGIKEKTVEPNEFKLSSVNDSGEYLPPSPTEKPSFWAKSPTSANTNHRQCFNDNEAFTISRESFESYRRSFDISGRSPILQADSFTSRTSLDSRPATRFPTRSTLSSTTFERPSTAEAPIFEEVKLNEEASKPQEPKKKSFLSRFGDSNGETITTNGTNKEEGKHHFHFLPGRKRGQSGTGNELGDIQRPQSRGNAEVTGSTVRPFGVYQVAFLQEGGFYEFYDDLHLQENDALKTRNGAGICEIARPDIIEEFLFSSSED</sequence>
<feature type="compositionally biased region" description="Basic and acidic residues" evidence="1">
    <location>
        <begin position="37"/>
        <end position="57"/>
    </location>
</feature>
<dbReference type="RefSeq" id="XP_022495349.1">
    <property type="nucleotide sequence ID" value="XM_022648698.1"/>
</dbReference>
<evidence type="ECO:0000313" key="3">
    <source>
        <dbReference type="Proteomes" id="UP000185904"/>
    </source>
</evidence>
<organism evidence="2 3">
    <name type="scientific">Fonsecaea nubica</name>
    <dbReference type="NCBI Taxonomy" id="856822"/>
    <lineage>
        <taxon>Eukaryota</taxon>
        <taxon>Fungi</taxon>
        <taxon>Dikarya</taxon>
        <taxon>Ascomycota</taxon>
        <taxon>Pezizomycotina</taxon>
        <taxon>Eurotiomycetes</taxon>
        <taxon>Chaetothyriomycetidae</taxon>
        <taxon>Chaetothyriales</taxon>
        <taxon>Herpotrichiellaceae</taxon>
        <taxon>Fonsecaea</taxon>
    </lineage>
</organism>
<reference evidence="2 3" key="1">
    <citation type="submission" date="2016-03" db="EMBL/GenBank/DDBJ databases">
        <title>The draft genome sequence of Fonsecaea nubica causative agent of cutaneous subcutaneous infection in human host.</title>
        <authorList>
            <person name="Costa F."/>
            <person name="Sybren D.H."/>
            <person name="Raittz R.T."/>
            <person name="Weiss V.A."/>
            <person name="Leao A.C."/>
            <person name="Gomes R."/>
            <person name="De Souza E.M."/>
            <person name="Pedrosa F.O."/>
            <person name="Steffens M.B."/>
            <person name="Bombassaro A."/>
            <person name="Tadra-Sfeir M.Z."/>
            <person name="Moreno L.F."/>
            <person name="Najafzadeh M.J."/>
            <person name="Felipe M.S."/>
            <person name="Teixeira M."/>
            <person name="Sun J."/>
            <person name="Xi L."/>
            <person name="Castro M.A."/>
            <person name="Vicente V.A."/>
        </authorList>
    </citation>
    <scope>NUCLEOTIDE SEQUENCE [LARGE SCALE GENOMIC DNA]</scope>
    <source>
        <strain evidence="2 3">CBS 269.64</strain>
    </source>
</reference>